<organism evidence="2">
    <name type="scientific">Sesamum latifolium</name>
    <dbReference type="NCBI Taxonomy" id="2727402"/>
    <lineage>
        <taxon>Eukaryota</taxon>
        <taxon>Viridiplantae</taxon>
        <taxon>Streptophyta</taxon>
        <taxon>Embryophyta</taxon>
        <taxon>Tracheophyta</taxon>
        <taxon>Spermatophyta</taxon>
        <taxon>Magnoliopsida</taxon>
        <taxon>eudicotyledons</taxon>
        <taxon>Gunneridae</taxon>
        <taxon>Pentapetalae</taxon>
        <taxon>asterids</taxon>
        <taxon>lamiids</taxon>
        <taxon>Lamiales</taxon>
        <taxon>Pedaliaceae</taxon>
        <taxon>Sesamum</taxon>
    </lineage>
</organism>
<feature type="region of interest" description="Disordered" evidence="1">
    <location>
        <begin position="1"/>
        <end position="30"/>
    </location>
</feature>
<dbReference type="AlphaFoldDB" id="A0AAW2SGA9"/>
<reference evidence="2" key="2">
    <citation type="journal article" date="2024" name="Plant">
        <title>Genomic evolution and insights into agronomic trait innovations of Sesamum species.</title>
        <authorList>
            <person name="Miao H."/>
            <person name="Wang L."/>
            <person name="Qu L."/>
            <person name="Liu H."/>
            <person name="Sun Y."/>
            <person name="Le M."/>
            <person name="Wang Q."/>
            <person name="Wei S."/>
            <person name="Zheng Y."/>
            <person name="Lin W."/>
            <person name="Duan Y."/>
            <person name="Cao H."/>
            <person name="Xiong S."/>
            <person name="Wang X."/>
            <person name="Wei L."/>
            <person name="Li C."/>
            <person name="Ma Q."/>
            <person name="Ju M."/>
            <person name="Zhao R."/>
            <person name="Li G."/>
            <person name="Mu C."/>
            <person name="Tian Q."/>
            <person name="Mei H."/>
            <person name="Zhang T."/>
            <person name="Gao T."/>
            <person name="Zhang H."/>
        </authorList>
    </citation>
    <scope>NUCLEOTIDE SEQUENCE</scope>
    <source>
        <strain evidence="2">KEN1</strain>
    </source>
</reference>
<comment type="caution">
    <text evidence="2">The sequence shown here is derived from an EMBL/GenBank/DDBJ whole genome shotgun (WGS) entry which is preliminary data.</text>
</comment>
<proteinExistence type="predicted"/>
<gene>
    <name evidence="2" type="ORF">Slati_4574000</name>
</gene>
<protein>
    <submittedName>
        <fullName evidence="2">Uncharacterized protein</fullName>
    </submittedName>
</protein>
<evidence type="ECO:0000313" key="2">
    <source>
        <dbReference type="EMBL" id="KAL0391332.1"/>
    </source>
</evidence>
<reference evidence="2" key="1">
    <citation type="submission" date="2020-06" db="EMBL/GenBank/DDBJ databases">
        <authorList>
            <person name="Li T."/>
            <person name="Hu X."/>
            <person name="Zhang T."/>
            <person name="Song X."/>
            <person name="Zhang H."/>
            <person name="Dai N."/>
            <person name="Sheng W."/>
            <person name="Hou X."/>
            <person name="Wei L."/>
        </authorList>
    </citation>
    <scope>NUCLEOTIDE SEQUENCE</scope>
    <source>
        <strain evidence="2">KEN1</strain>
        <tissue evidence="2">Leaf</tissue>
    </source>
</reference>
<name>A0AAW2SGA9_9LAMI</name>
<evidence type="ECO:0000256" key="1">
    <source>
        <dbReference type="SAM" id="MobiDB-lite"/>
    </source>
</evidence>
<feature type="compositionally biased region" description="Pro residues" evidence="1">
    <location>
        <begin position="1"/>
        <end position="11"/>
    </location>
</feature>
<accession>A0AAW2SGA9</accession>
<sequence length="57" mass="6082">MEKAAPLPPSRLPTRVRSSISGQDCGPAENRSHPYVVIRELLSSASLLDLAPLAEIA</sequence>
<dbReference type="EMBL" id="JACGWN010000029">
    <property type="protein sequence ID" value="KAL0391332.1"/>
    <property type="molecule type" value="Genomic_DNA"/>
</dbReference>